<dbReference type="InterPro" id="IPR011010">
    <property type="entry name" value="DNA_brk_join_enz"/>
</dbReference>
<evidence type="ECO:0000259" key="7">
    <source>
        <dbReference type="PROSITE" id="PS51898"/>
    </source>
</evidence>
<dbReference type="InterPro" id="IPR013762">
    <property type="entry name" value="Integrase-like_cat_sf"/>
</dbReference>
<keyword evidence="10" id="KW-1185">Reference proteome</keyword>
<dbReference type="Proteomes" id="UP000251891">
    <property type="component" value="Unassembled WGS sequence"/>
</dbReference>
<keyword evidence="2" id="KW-0229">DNA integration</keyword>
<feature type="domain" description="Tyr recombinase" evidence="7">
    <location>
        <begin position="168"/>
        <end position="354"/>
    </location>
</feature>
<gene>
    <name evidence="9" type="ORF">DPM19_10825</name>
</gene>
<protein>
    <submittedName>
        <fullName evidence="9">Site-specific integrase</fullName>
    </submittedName>
</protein>
<comment type="similarity">
    <text evidence="1">Belongs to the 'phage' integrase family.</text>
</comment>
<dbReference type="GO" id="GO:0006310">
    <property type="term" value="P:DNA recombination"/>
    <property type="evidence" value="ECO:0007669"/>
    <property type="project" value="UniProtKB-KW"/>
</dbReference>
<evidence type="ECO:0000256" key="1">
    <source>
        <dbReference type="ARBA" id="ARBA00008857"/>
    </source>
</evidence>
<dbReference type="InterPro" id="IPR004107">
    <property type="entry name" value="Integrase_SAM-like_N"/>
</dbReference>
<evidence type="ECO:0000259" key="8">
    <source>
        <dbReference type="PROSITE" id="PS51900"/>
    </source>
</evidence>
<reference evidence="9 10" key="1">
    <citation type="submission" date="2018-06" db="EMBL/GenBank/DDBJ databases">
        <title>Actinomadura craniellae sp. nov. isolated from marine sponge Craniella sp.</title>
        <authorList>
            <person name="Li L."/>
            <person name="Xu Q.H."/>
            <person name="Lin H.W."/>
            <person name="Lu Y.H."/>
        </authorList>
    </citation>
    <scope>NUCLEOTIDE SEQUENCE [LARGE SCALE GENOMIC DNA]</scope>
    <source>
        <strain evidence="9 10">LHW63021</strain>
    </source>
</reference>
<dbReference type="PROSITE" id="PS51900">
    <property type="entry name" value="CB"/>
    <property type="match status" value="1"/>
</dbReference>
<evidence type="ECO:0000256" key="3">
    <source>
        <dbReference type="ARBA" id="ARBA00023125"/>
    </source>
</evidence>
<dbReference type="InterPro" id="IPR044068">
    <property type="entry name" value="CB"/>
</dbReference>
<dbReference type="AlphaFoldDB" id="A0A365H7W9"/>
<evidence type="ECO:0000256" key="2">
    <source>
        <dbReference type="ARBA" id="ARBA00022908"/>
    </source>
</evidence>
<accession>A0A365H7W9</accession>
<dbReference type="GO" id="GO:0003677">
    <property type="term" value="F:DNA binding"/>
    <property type="evidence" value="ECO:0007669"/>
    <property type="project" value="UniProtKB-UniRule"/>
</dbReference>
<dbReference type="CDD" id="cd01189">
    <property type="entry name" value="INT_ICEBs1_C_like"/>
    <property type="match status" value="1"/>
</dbReference>
<keyword evidence="3 5" id="KW-0238">DNA-binding</keyword>
<dbReference type="PROSITE" id="PS51898">
    <property type="entry name" value="TYR_RECOMBINASE"/>
    <property type="match status" value="1"/>
</dbReference>
<dbReference type="EMBL" id="QLYX01000004">
    <property type="protein sequence ID" value="RAY15205.1"/>
    <property type="molecule type" value="Genomic_DNA"/>
</dbReference>
<dbReference type="PANTHER" id="PTHR30349:SF64">
    <property type="entry name" value="PROPHAGE INTEGRASE INTD-RELATED"/>
    <property type="match status" value="1"/>
</dbReference>
<evidence type="ECO:0000313" key="9">
    <source>
        <dbReference type="EMBL" id="RAY15205.1"/>
    </source>
</evidence>
<evidence type="ECO:0000313" key="10">
    <source>
        <dbReference type="Proteomes" id="UP000251891"/>
    </source>
</evidence>
<dbReference type="RefSeq" id="WP_111865698.1">
    <property type="nucleotide sequence ID" value="NZ_QLYX01000004.1"/>
</dbReference>
<proteinExistence type="inferred from homology"/>
<evidence type="ECO:0000256" key="4">
    <source>
        <dbReference type="ARBA" id="ARBA00023172"/>
    </source>
</evidence>
<dbReference type="InterPro" id="IPR010998">
    <property type="entry name" value="Integrase_recombinase_N"/>
</dbReference>
<name>A0A365H7W9_9ACTN</name>
<dbReference type="PANTHER" id="PTHR30349">
    <property type="entry name" value="PHAGE INTEGRASE-RELATED"/>
    <property type="match status" value="1"/>
</dbReference>
<evidence type="ECO:0000256" key="5">
    <source>
        <dbReference type="PROSITE-ProRule" id="PRU01248"/>
    </source>
</evidence>
<sequence length="391" mass="43329">MVKRHFGSARELPSGRWQARYRDPEGRRRTAPMTFKNKRDAVRWLTLKEAEIARGEWLDPDAGKTMVKDWSARWLASAGPSLKPKTRALYASLIKTQIEPAFGVLQVAEVRPIAVSEWVARMVGRGLSPSRIRQAYIVLSQIMTSAVDNDLIKASPCRGVKLPRLPQTEPRILTPEEVDRLVSSARRPHDLLVQLLAFGGLRVGEAFALRRAHLDLDNGRLRVAEAVVEIAGKHVFGSPKSHQRREITLPAFLVDRLRAHLADLDQAPETLLFTGRTGKAFHYNSWRRWYFDPAAEKAGLVDVTPHDLRATHATWVADRHGVMAAARRLGHSNASVTTRHYARAVEARDAEIADALDRKPPGARKEGAGGPGARVGHGGDEEAQPTGETTA</sequence>
<dbReference type="InterPro" id="IPR058717">
    <property type="entry name" value="Phage_L5_Integrase_N"/>
</dbReference>
<dbReference type="InterPro" id="IPR050090">
    <property type="entry name" value="Tyrosine_recombinase_XerCD"/>
</dbReference>
<dbReference type="Pfam" id="PF14659">
    <property type="entry name" value="Phage_int_SAM_3"/>
    <property type="match status" value="1"/>
</dbReference>
<organism evidence="9 10">
    <name type="scientific">Actinomadura craniellae</name>
    <dbReference type="NCBI Taxonomy" id="2231787"/>
    <lineage>
        <taxon>Bacteria</taxon>
        <taxon>Bacillati</taxon>
        <taxon>Actinomycetota</taxon>
        <taxon>Actinomycetes</taxon>
        <taxon>Streptosporangiales</taxon>
        <taxon>Thermomonosporaceae</taxon>
        <taxon>Actinomadura</taxon>
    </lineage>
</organism>
<evidence type="ECO:0000256" key="6">
    <source>
        <dbReference type="SAM" id="MobiDB-lite"/>
    </source>
</evidence>
<dbReference type="SUPFAM" id="SSF56349">
    <property type="entry name" value="DNA breaking-rejoining enzymes"/>
    <property type="match status" value="1"/>
</dbReference>
<keyword evidence="4" id="KW-0233">DNA recombination</keyword>
<feature type="compositionally biased region" description="Basic and acidic residues" evidence="6">
    <location>
        <begin position="352"/>
        <end position="367"/>
    </location>
</feature>
<feature type="region of interest" description="Disordered" evidence="6">
    <location>
        <begin position="352"/>
        <end position="391"/>
    </location>
</feature>
<feature type="domain" description="Core-binding (CB)" evidence="8">
    <location>
        <begin position="65"/>
        <end position="147"/>
    </location>
</feature>
<dbReference type="Pfam" id="PF26003">
    <property type="entry name" value="Integrase_N_phage"/>
    <property type="match status" value="1"/>
</dbReference>
<dbReference type="InterPro" id="IPR002104">
    <property type="entry name" value="Integrase_catalytic"/>
</dbReference>
<dbReference type="Gene3D" id="1.10.443.10">
    <property type="entry name" value="Intergrase catalytic core"/>
    <property type="match status" value="1"/>
</dbReference>
<dbReference type="Gene3D" id="1.10.150.130">
    <property type="match status" value="1"/>
</dbReference>
<comment type="caution">
    <text evidence="9">The sequence shown here is derived from an EMBL/GenBank/DDBJ whole genome shotgun (WGS) entry which is preliminary data.</text>
</comment>
<dbReference type="OrthoDB" id="1822491at2"/>
<dbReference type="Pfam" id="PF00589">
    <property type="entry name" value="Phage_integrase"/>
    <property type="match status" value="1"/>
</dbReference>
<dbReference type="GO" id="GO:0015074">
    <property type="term" value="P:DNA integration"/>
    <property type="evidence" value="ECO:0007669"/>
    <property type="project" value="UniProtKB-KW"/>
</dbReference>